<dbReference type="GO" id="GO:0003723">
    <property type="term" value="F:RNA binding"/>
    <property type="evidence" value="ECO:0007669"/>
    <property type="project" value="InterPro"/>
</dbReference>
<comment type="caution">
    <text evidence="1">The sequence shown here is derived from an EMBL/GenBank/DDBJ whole genome shotgun (WGS) entry which is preliminary data.</text>
</comment>
<dbReference type="PANTHER" id="PTHR47926">
    <property type="entry name" value="PENTATRICOPEPTIDE REPEAT-CONTAINING PROTEIN"/>
    <property type="match status" value="1"/>
</dbReference>
<accession>A0A8S0PNR6</accession>
<dbReference type="PANTHER" id="PTHR47926:SF378">
    <property type="entry name" value="PENTATRICOPEPTIDE REPEAT (PPR) SUPERFAMILY PROTEIN"/>
    <property type="match status" value="1"/>
</dbReference>
<evidence type="ECO:0000313" key="2">
    <source>
        <dbReference type="Proteomes" id="UP000594638"/>
    </source>
</evidence>
<evidence type="ECO:0000313" key="1">
    <source>
        <dbReference type="EMBL" id="CAA2955162.1"/>
    </source>
</evidence>
<keyword evidence="2" id="KW-1185">Reference proteome</keyword>
<proteinExistence type="predicted"/>
<name>A0A8S0PNR6_OLEEU</name>
<dbReference type="OrthoDB" id="742311at2759"/>
<protein>
    <recommendedName>
        <fullName evidence="3">Pentatricopeptide repeat-containing protein</fullName>
    </recommendedName>
</protein>
<dbReference type="Gramene" id="OE9A063561T1">
    <property type="protein sequence ID" value="OE9A063561C1"/>
    <property type="gene ID" value="OE9A063561"/>
</dbReference>
<dbReference type="AlphaFoldDB" id="A0A8S0PNR6"/>
<dbReference type="GO" id="GO:0009451">
    <property type="term" value="P:RNA modification"/>
    <property type="evidence" value="ECO:0007669"/>
    <property type="project" value="InterPro"/>
</dbReference>
<evidence type="ECO:0008006" key="3">
    <source>
        <dbReference type="Google" id="ProtNLM"/>
    </source>
</evidence>
<dbReference type="Proteomes" id="UP000594638">
    <property type="component" value="Unassembled WGS sequence"/>
</dbReference>
<dbReference type="InterPro" id="IPR046960">
    <property type="entry name" value="PPR_At4g14850-like_plant"/>
</dbReference>
<sequence length="166" mass="18878">MDWMAVISAYGYHGSASEALNLLNRMQASGFSEQVLQAAAQPSSLRSFHPQPSGTYHPAYILMFNTHTLSDWREEAACVPRMTTERNRRKKIGCSWITIKGTVHQFMVGDQHHPPTEDICPKLLELDFSDTVQEHAFASFQHQRNTPVVVFKNPRAYKDCHDFGNL</sequence>
<organism evidence="1 2">
    <name type="scientific">Olea europaea subsp. europaea</name>
    <dbReference type="NCBI Taxonomy" id="158383"/>
    <lineage>
        <taxon>Eukaryota</taxon>
        <taxon>Viridiplantae</taxon>
        <taxon>Streptophyta</taxon>
        <taxon>Embryophyta</taxon>
        <taxon>Tracheophyta</taxon>
        <taxon>Spermatophyta</taxon>
        <taxon>Magnoliopsida</taxon>
        <taxon>eudicotyledons</taxon>
        <taxon>Gunneridae</taxon>
        <taxon>Pentapetalae</taxon>
        <taxon>asterids</taxon>
        <taxon>lamiids</taxon>
        <taxon>Lamiales</taxon>
        <taxon>Oleaceae</taxon>
        <taxon>Oleeae</taxon>
        <taxon>Olea</taxon>
    </lineage>
</organism>
<gene>
    <name evidence="1" type="ORF">OLEA9_A063561</name>
</gene>
<reference evidence="1 2" key="1">
    <citation type="submission" date="2019-12" db="EMBL/GenBank/DDBJ databases">
        <authorList>
            <person name="Alioto T."/>
            <person name="Alioto T."/>
            <person name="Gomez Garrido J."/>
        </authorList>
    </citation>
    <scope>NUCLEOTIDE SEQUENCE [LARGE SCALE GENOMIC DNA]</scope>
</reference>
<dbReference type="EMBL" id="CACTIH010000141">
    <property type="protein sequence ID" value="CAA2955162.1"/>
    <property type="molecule type" value="Genomic_DNA"/>
</dbReference>